<feature type="coiled-coil region" evidence="1">
    <location>
        <begin position="263"/>
        <end position="337"/>
    </location>
</feature>
<dbReference type="SUPFAM" id="SSF52540">
    <property type="entry name" value="P-loop containing nucleoside triphosphate hydrolases"/>
    <property type="match status" value="1"/>
</dbReference>
<evidence type="ECO:0000313" key="4">
    <source>
        <dbReference type="Proteomes" id="UP000054166"/>
    </source>
</evidence>
<gene>
    <name evidence="3" type="ORF">PILCRDRAFT_810632</name>
</gene>
<sequence>MNQNTVEIRDRHVDPPIVTPIVTSPGPQKAFKFWNMETFNRFSPRRVLKGDRNPSSLPPLKARAAALDSTPVDLDQLTTDDTIIALMGPTGTGKSSFINMLTENDAIVGHDLESCTAEVSMVRIDDVVLVDTPGFDDTNKTDREILSMIADWLTHTYQREIKLAGILYFHRITDNRVAGTPLKNLRMFEKLCGKHALGNIILTTTMWDKIDETTGQERERELRGLYWKSMIRLGSTTVRYRNTKDSAWEILDKVLQSGHNRHAILLQKEMVEMERQLNETEAGRTLYTALESLVKRRQEAFDEIRAASREQTDQEILKRLRDECDELQRQLEITIADLQMMQISVGKRFLRYFTSPFLSYL</sequence>
<dbReference type="EMBL" id="KN832971">
    <property type="protein sequence ID" value="KIM91361.1"/>
    <property type="molecule type" value="Genomic_DNA"/>
</dbReference>
<dbReference type="InterPro" id="IPR006073">
    <property type="entry name" value="GTP-bd"/>
</dbReference>
<keyword evidence="1" id="KW-0175">Coiled coil</keyword>
<protein>
    <recommendedName>
        <fullName evidence="2">G domain-containing protein</fullName>
    </recommendedName>
</protein>
<feature type="domain" description="G" evidence="2">
    <location>
        <begin position="84"/>
        <end position="147"/>
    </location>
</feature>
<organism evidence="3 4">
    <name type="scientific">Piloderma croceum (strain F 1598)</name>
    <dbReference type="NCBI Taxonomy" id="765440"/>
    <lineage>
        <taxon>Eukaryota</taxon>
        <taxon>Fungi</taxon>
        <taxon>Dikarya</taxon>
        <taxon>Basidiomycota</taxon>
        <taxon>Agaricomycotina</taxon>
        <taxon>Agaricomycetes</taxon>
        <taxon>Agaricomycetidae</taxon>
        <taxon>Atheliales</taxon>
        <taxon>Atheliaceae</taxon>
        <taxon>Piloderma</taxon>
    </lineage>
</organism>
<dbReference type="OrthoDB" id="8954335at2759"/>
<dbReference type="AlphaFoldDB" id="A0A0C3GL97"/>
<dbReference type="CDD" id="cd00882">
    <property type="entry name" value="Ras_like_GTPase"/>
    <property type="match status" value="1"/>
</dbReference>
<reference evidence="4" key="2">
    <citation type="submission" date="2015-01" db="EMBL/GenBank/DDBJ databases">
        <title>Evolutionary Origins and Diversification of the Mycorrhizal Mutualists.</title>
        <authorList>
            <consortium name="DOE Joint Genome Institute"/>
            <consortium name="Mycorrhizal Genomics Consortium"/>
            <person name="Kohler A."/>
            <person name="Kuo A."/>
            <person name="Nagy L.G."/>
            <person name="Floudas D."/>
            <person name="Copeland A."/>
            <person name="Barry K.W."/>
            <person name="Cichocki N."/>
            <person name="Veneault-Fourrey C."/>
            <person name="LaButti K."/>
            <person name="Lindquist E.A."/>
            <person name="Lipzen A."/>
            <person name="Lundell T."/>
            <person name="Morin E."/>
            <person name="Murat C."/>
            <person name="Riley R."/>
            <person name="Ohm R."/>
            <person name="Sun H."/>
            <person name="Tunlid A."/>
            <person name="Henrissat B."/>
            <person name="Grigoriev I.V."/>
            <person name="Hibbett D.S."/>
            <person name="Martin F."/>
        </authorList>
    </citation>
    <scope>NUCLEOTIDE SEQUENCE [LARGE SCALE GENOMIC DNA]</scope>
    <source>
        <strain evidence="4">F 1598</strain>
    </source>
</reference>
<evidence type="ECO:0000256" key="1">
    <source>
        <dbReference type="SAM" id="Coils"/>
    </source>
</evidence>
<accession>A0A0C3GL97</accession>
<dbReference type="InterPro" id="IPR027417">
    <property type="entry name" value="P-loop_NTPase"/>
</dbReference>
<dbReference type="STRING" id="765440.A0A0C3GL97"/>
<dbReference type="InParanoid" id="A0A0C3GL97"/>
<evidence type="ECO:0000313" key="3">
    <source>
        <dbReference type="EMBL" id="KIM91361.1"/>
    </source>
</evidence>
<dbReference type="Pfam" id="PF01926">
    <property type="entry name" value="MMR_HSR1"/>
    <property type="match status" value="1"/>
</dbReference>
<name>A0A0C3GL97_PILCF</name>
<evidence type="ECO:0000259" key="2">
    <source>
        <dbReference type="Pfam" id="PF01926"/>
    </source>
</evidence>
<dbReference type="GO" id="GO:0005525">
    <property type="term" value="F:GTP binding"/>
    <property type="evidence" value="ECO:0007669"/>
    <property type="project" value="InterPro"/>
</dbReference>
<dbReference type="Proteomes" id="UP000054166">
    <property type="component" value="Unassembled WGS sequence"/>
</dbReference>
<keyword evidence="4" id="KW-1185">Reference proteome</keyword>
<dbReference type="HOGENOM" id="CLU_018003_0_0_1"/>
<proteinExistence type="predicted"/>
<dbReference type="Gene3D" id="3.40.50.300">
    <property type="entry name" value="P-loop containing nucleotide triphosphate hydrolases"/>
    <property type="match status" value="1"/>
</dbReference>
<reference evidence="3 4" key="1">
    <citation type="submission" date="2014-04" db="EMBL/GenBank/DDBJ databases">
        <authorList>
            <consortium name="DOE Joint Genome Institute"/>
            <person name="Kuo A."/>
            <person name="Tarkka M."/>
            <person name="Buscot F."/>
            <person name="Kohler A."/>
            <person name="Nagy L.G."/>
            <person name="Floudas D."/>
            <person name="Copeland A."/>
            <person name="Barry K.W."/>
            <person name="Cichocki N."/>
            <person name="Veneault-Fourrey C."/>
            <person name="LaButti K."/>
            <person name="Lindquist E.A."/>
            <person name="Lipzen A."/>
            <person name="Lundell T."/>
            <person name="Morin E."/>
            <person name="Murat C."/>
            <person name="Sun H."/>
            <person name="Tunlid A."/>
            <person name="Henrissat B."/>
            <person name="Grigoriev I.V."/>
            <person name="Hibbett D.S."/>
            <person name="Martin F."/>
            <person name="Nordberg H.P."/>
            <person name="Cantor M.N."/>
            <person name="Hua S.X."/>
        </authorList>
    </citation>
    <scope>NUCLEOTIDE SEQUENCE [LARGE SCALE GENOMIC DNA]</scope>
    <source>
        <strain evidence="3 4">F 1598</strain>
    </source>
</reference>